<name>A0A0M3JZL8_ANISI</name>
<organism evidence="4">
    <name type="scientific">Anisakis simplex</name>
    <name type="common">Herring worm</name>
    <dbReference type="NCBI Taxonomy" id="6269"/>
    <lineage>
        <taxon>Eukaryota</taxon>
        <taxon>Metazoa</taxon>
        <taxon>Ecdysozoa</taxon>
        <taxon>Nematoda</taxon>
        <taxon>Chromadorea</taxon>
        <taxon>Rhabditida</taxon>
        <taxon>Spirurina</taxon>
        <taxon>Ascaridomorpha</taxon>
        <taxon>Ascaridoidea</taxon>
        <taxon>Anisakidae</taxon>
        <taxon>Anisakis</taxon>
        <taxon>Anisakis simplex complex</taxon>
    </lineage>
</organism>
<sequence>MLDGYRVFFFHKWLSRGRVVERFSDLSNEFEVFFKAQNKPKFKEFLKAFMKKLENRIRKAKMNNAAIFEKLSVVLDAGRDGELLPETQKIEILDHGPCSIGKRIK</sequence>
<protein>
    <submittedName>
        <fullName evidence="2 4">Uncharacterized protein</fullName>
    </submittedName>
</protein>
<dbReference type="AlphaFoldDB" id="A0A0M3JZL8"/>
<accession>A0A0M3JZL8</accession>
<reference evidence="4" key="1">
    <citation type="submission" date="2017-02" db="UniProtKB">
        <authorList>
            <consortium name="WormBaseParasite"/>
        </authorList>
    </citation>
    <scope>IDENTIFICATION</scope>
</reference>
<evidence type="ECO:0000313" key="3">
    <source>
        <dbReference type="Proteomes" id="UP000267096"/>
    </source>
</evidence>
<keyword evidence="3" id="KW-1185">Reference proteome</keyword>
<evidence type="ECO:0000313" key="2">
    <source>
        <dbReference type="EMBL" id="VDK49585.1"/>
    </source>
</evidence>
<reference evidence="2 3" key="2">
    <citation type="submission" date="2018-11" db="EMBL/GenBank/DDBJ databases">
        <authorList>
            <consortium name="Pathogen Informatics"/>
        </authorList>
    </citation>
    <scope>NUCLEOTIDE SEQUENCE [LARGE SCALE GENOMIC DNA]</scope>
</reference>
<evidence type="ECO:0000313" key="4">
    <source>
        <dbReference type="WBParaSite" id="ASIM_0001395901-mRNA-1"/>
    </source>
</evidence>
<dbReference type="OrthoDB" id="6623314at2759"/>
<dbReference type="Proteomes" id="UP000267096">
    <property type="component" value="Unassembled WGS sequence"/>
</dbReference>
<feature type="coiled-coil region" evidence="1">
    <location>
        <begin position="43"/>
        <end position="70"/>
    </location>
</feature>
<keyword evidence="1" id="KW-0175">Coiled coil</keyword>
<gene>
    <name evidence="2" type="ORF">ASIM_LOCUS13387</name>
</gene>
<dbReference type="EMBL" id="UYRR01031379">
    <property type="protein sequence ID" value="VDK49585.1"/>
    <property type="molecule type" value="Genomic_DNA"/>
</dbReference>
<evidence type="ECO:0000256" key="1">
    <source>
        <dbReference type="SAM" id="Coils"/>
    </source>
</evidence>
<proteinExistence type="predicted"/>
<dbReference type="WBParaSite" id="ASIM_0001395901-mRNA-1">
    <property type="protein sequence ID" value="ASIM_0001395901-mRNA-1"/>
    <property type="gene ID" value="ASIM_0001395901"/>
</dbReference>